<evidence type="ECO:0000313" key="3">
    <source>
        <dbReference type="Proteomes" id="UP001169069"/>
    </source>
</evidence>
<gene>
    <name evidence="2" type="ORF">PGH07_07735</name>
</gene>
<sequence length="88" mass="10336">MDMIDIIPLWVRILFIGVVISVLIFFADRQFVKPWRDLAKERAWIIEKKDTEIKNRDKNIQDMADFFVKETHEENNTVPSTIGNLTTG</sequence>
<proteinExistence type="predicted"/>
<name>A0ABT7QZ04_9BACT</name>
<dbReference type="EMBL" id="JAQIBD010000002">
    <property type="protein sequence ID" value="MDM5272067.1"/>
    <property type="molecule type" value="Genomic_DNA"/>
</dbReference>
<keyword evidence="1" id="KW-0812">Transmembrane</keyword>
<accession>A0ABT7QZ04</accession>
<organism evidence="2 3">
    <name type="scientific">Sulfurovum zhangzhouensis</name>
    <dbReference type="NCBI Taxonomy" id="3019067"/>
    <lineage>
        <taxon>Bacteria</taxon>
        <taxon>Pseudomonadati</taxon>
        <taxon>Campylobacterota</taxon>
        <taxon>Epsilonproteobacteria</taxon>
        <taxon>Campylobacterales</taxon>
        <taxon>Sulfurovaceae</taxon>
        <taxon>Sulfurovum</taxon>
    </lineage>
</organism>
<comment type="caution">
    <text evidence="2">The sequence shown here is derived from an EMBL/GenBank/DDBJ whole genome shotgun (WGS) entry which is preliminary data.</text>
</comment>
<evidence type="ECO:0000313" key="2">
    <source>
        <dbReference type="EMBL" id="MDM5272067.1"/>
    </source>
</evidence>
<keyword evidence="1" id="KW-1133">Transmembrane helix</keyword>
<dbReference type="RefSeq" id="WP_289413813.1">
    <property type="nucleotide sequence ID" value="NZ_JAQIBD010000002.1"/>
</dbReference>
<evidence type="ECO:0000256" key="1">
    <source>
        <dbReference type="SAM" id="Phobius"/>
    </source>
</evidence>
<feature type="transmembrane region" description="Helical" evidence="1">
    <location>
        <begin position="6"/>
        <end position="27"/>
    </location>
</feature>
<dbReference type="Proteomes" id="UP001169069">
    <property type="component" value="Unassembled WGS sequence"/>
</dbReference>
<reference evidence="2" key="1">
    <citation type="submission" date="2023-01" db="EMBL/GenBank/DDBJ databases">
        <title>Sulfurovum sp. zt1-1 genome assembly.</title>
        <authorList>
            <person name="Wang J."/>
        </authorList>
    </citation>
    <scope>NUCLEOTIDE SEQUENCE</scope>
    <source>
        <strain evidence="2">Zt1-1</strain>
    </source>
</reference>
<keyword evidence="3" id="KW-1185">Reference proteome</keyword>
<protein>
    <submittedName>
        <fullName evidence="2">Uncharacterized protein</fullName>
    </submittedName>
</protein>
<keyword evidence="1" id="KW-0472">Membrane</keyword>